<dbReference type="Gene3D" id="3.40.1690.10">
    <property type="entry name" value="secretion proteins EscU"/>
    <property type="match status" value="1"/>
</dbReference>
<dbReference type="SUPFAM" id="SSF160544">
    <property type="entry name" value="EscU C-terminal domain-like"/>
    <property type="match status" value="1"/>
</dbReference>
<dbReference type="PANTHER" id="PTHR30531:SF12">
    <property type="entry name" value="FLAGELLAR BIOSYNTHETIC PROTEIN FLHB"/>
    <property type="match status" value="1"/>
</dbReference>
<keyword evidence="3" id="KW-0813">Transport</keyword>
<name>A0A928V5Y1_9GAMM</name>
<reference evidence="6" key="1">
    <citation type="submission" date="2018-07" db="EMBL/GenBank/DDBJ databases">
        <title>Genome assembly of strain Ka43.</title>
        <authorList>
            <person name="Kukolya J."/>
            <person name="Nagy I."/>
            <person name="Horvath B."/>
            <person name="Toth A."/>
        </authorList>
    </citation>
    <scope>NUCLEOTIDE SEQUENCE</scope>
    <source>
        <strain evidence="6">KB43</strain>
    </source>
</reference>
<keyword evidence="3" id="KW-1006">Bacterial flagellum protein export</keyword>
<dbReference type="AlphaFoldDB" id="A0A928V5Y1"/>
<dbReference type="Pfam" id="PF01312">
    <property type="entry name" value="Bac_export_2"/>
    <property type="match status" value="1"/>
</dbReference>
<evidence type="ECO:0000256" key="4">
    <source>
        <dbReference type="ARBA" id="ARBA00025078"/>
    </source>
</evidence>
<gene>
    <name evidence="6" type="ORF">C4F51_09745</name>
</gene>
<dbReference type="GO" id="GO:0005886">
    <property type="term" value="C:plasma membrane"/>
    <property type="evidence" value="ECO:0007669"/>
    <property type="project" value="TreeGrafter"/>
</dbReference>
<dbReference type="RefSeq" id="WP_193909339.1">
    <property type="nucleotide sequence ID" value="NZ_PRDL01000001.1"/>
</dbReference>
<comment type="caution">
    <text evidence="6">The sequence shown here is derived from an EMBL/GenBank/DDBJ whole genome shotgun (WGS) entry which is preliminary data.</text>
</comment>
<dbReference type="PANTHER" id="PTHR30531">
    <property type="entry name" value="FLAGELLAR BIOSYNTHETIC PROTEIN FLHB"/>
    <property type="match status" value="1"/>
</dbReference>
<accession>A0A928V5Y1</accession>
<protein>
    <recommendedName>
        <fullName evidence="2">Flagellar biosynthetic protein FlhB</fullName>
    </recommendedName>
</protein>
<dbReference type="GO" id="GO:0009306">
    <property type="term" value="P:protein secretion"/>
    <property type="evidence" value="ECO:0007669"/>
    <property type="project" value="InterPro"/>
</dbReference>
<comment type="function">
    <text evidence="4">Required for formation of the rod structure in the basal body of the flagellar apparatus. Together with FliI and FliH, may constitute the export apparatus of flagellin.</text>
</comment>
<dbReference type="InterPro" id="IPR029025">
    <property type="entry name" value="T3SS_substrate_exporter_C"/>
</dbReference>
<comment type="similarity">
    <text evidence="1">Belongs to the type III secretion exporter family.</text>
</comment>
<keyword evidence="6" id="KW-0282">Flagellum</keyword>
<organism evidence="6 7">
    <name type="scientific">Cellvibrio polysaccharolyticus</name>
    <dbReference type="NCBI Taxonomy" id="2082724"/>
    <lineage>
        <taxon>Bacteria</taxon>
        <taxon>Pseudomonadati</taxon>
        <taxon>Pseudomonadota</taxon>
        <taxon>Gammaproteobacteria</taxon>
        <taxon>Cellvibrionales</taxon>
        <taxon>Cellvibrionaceae</taxon>
        <taxon>Cellvibrio</taxon>
    </lineage>
</organism>
<evidence type="ECO:0000256" key="1">
    <source>
        <dbReference type="ARBA" id="ARBA00010690"/>
    </source>
</evidence>
<keyword evidence="7" id="KW-1185">Reference proteome</keyword>
<sequence>MNKPADPIKKAVALFYDGVNAPHVSAKGTGDIAEAIMEVATEHGVPLCDNPELVNLLMQLELGEEIPETLYIAVAYIIAFAYELDGNQPAGWKPGEKSAPDASATDA</sequence>
<evidence type="ECO:0000313" key="6">
    <source>
        <dbReference type="EMBL" id="MBE8717471.1"/>
    </source>
</evidence>
<evidence type="ECO:0000313" key="7">
    <source>
        <dbReference type="Proteomes" id="UP000652567"/>
    </source>
</evidence>
<dbReference type="Proteomes" id="UP000652567">
    <property type="component" value="Unassembled WGS sequence"/>
</dbReference>
<dbReference type="InterPro" id="IPR006135">
    <property type="entry name" value="T3SS_substrate_exporter"/>
</dbReference>
<evidence type="ECO:0000256" key="2">
    <source>
        <dbReference type="ARBA" id="ARBA00021622"/>
    </source>
</evidence>
<keyword evidence="3" id="KW-0653">Protein transport</keyword>
<evidence type="ECO:0000256" key="3">
    <source>
        <dbReference type="ARBA" id="ARBA00023225"/>
    </source>
</evidence>
<dbReference type="EMBL" id="PRDL01000001">
    <property type="protein sequence ID" value="MBE8717471.1"/>
    <property type="molecule type" value="Genomic_DNA"/>
</dbReference>
<evidence type="ECO:0000256" key="5">
    <source>
        <dbReference type="SAM" id="MobiDB-lite"/>
    </source>
</evidence>
<keyword evidence="6" id="KW-0966">Cell projection</keyword>
<feature type="region of interest" description="Disordered" evidence="5">
    <location>
        <begin position="88"/>
        <end position="107"/>
    </location>
</feature>
<proteinExistence type="inferred from homology"/>
<keyword evidence="6" id="KW-0969">Cilium</keyword>